<dbReference type="InterPro" id="IPR058637">
    <property type="entry name" value="YknX-like_C"/>
</dbReference>
<dbReference type="GO" id="GO:0015562">
    <property type="term" value="F:efflux transmembrane transporter activity"/>
    <property type="evidence" value="ECO:0007669"/>
    <property type="project" value="TreeGrafter"/>
</dbReference>
<dbReference type="InterPro" id="IPR058792">
    <property type="entry name" value="Beta-barrel_RND_2"/>
</dbReference>
<dbReference type="Gene3D" id="2.40.30.170">
    <property type="match status" value="1"/>
</dbReference>
<evidence type="ECO:0000313" key="6">
    <source>
        <dbReference type="EMBL" id="QKQ49705.1"/>
    </source>
</evidence>
<dbReference type="InterPro" id="IPR058625">
    <property type="entry name" value="MdtA-like_BSH"/>
</dbReference>
<dbReference type="SUPFAM" id="SSF111369">
    <property type="entry name" value="HlyD-like secretion proteins"/>
    <property type="match status" value="1"/>
</dbReference>
<dbReference type="Pfam" id="PF25917">
    <property type="entry name" value="BSH_RND"/>
    <property type="match status" value="1"/>
</dbReference>
<dbReference type="Pfam" id="PF25989">
    <property type="entry name" value="YknX_C"/>
    <property type="match status" value="1"/>
</dbReference>
<evidence type="ECO:0000256" key="1">
    <source>
        <dbReference type="ARBA" id="ARBA00009477"/>
    </source>
</evidence>
<evidence type="ECO:0000313" key="9">
    <source>
        <dbReference type="Proteomes" id="UP001446337"/>
    </source>
</evidence>
<dbReference type="Gene3D" id="2.40.50.100">
    <property type="match status" value="1"/>
</dbReference>
<dbReference type="AlphaFoldDB" id="A0A6N0JRF3"/>
<comment type="similarity">
    <text evidence="1">Belongs to the membrane fusion protein (MFP) (TC 8.A.1) family.</text>
</comment>
<dbReference type="RefSeq" id="WP_174717037.1">
    <property type="nucleotide sequence ID" value="NZ_CADIKP010000007.1"/>
</dbReference>
<sequence length="364" mass="38172">MKKAVLLAAVAAGLAAGAALGVFVPRWLAPGTPPPQAAASSAAKPSATPVAPVRVEVAAVKEIPFSRGLSAVGSLRSDESVVLRPEVAGRIQSIEFKEGQPVKRGDALIRLDDSVPRAELAQARANLTLAQSHYRRSVELQGKGFVSQQARDEAASTLKVQEAAVALAQARLDKMTITAPFGGIVGLRSVSVGDYVNQGQDLAPLEAIDPLKVDFRVPEMYLSKVGVGQQLTVRLDALPGQERQGVVYAVSPLVDAGGRSILLRATVANKDAVLRPGMFARVQLLFSQDKALVAPEAALSPSGETQYVYRVRNGVAERREVTIGERREGRVEILTGVAAGDNLVVSGLQRVTDGAAVTVLGNGA</sequence>
<proteinExistence type="inferred from homology"/>
<dbReference type="InterPro" id="IPR006143">
    <property type="entry name" value="RND_pump_MFP"/>
</dbReference>
<organism evidence="6 8">
    <name type="scientific">Achromobacter denitrificans</name>
    <name type="common">Alcaligenes denitrificans</name>
    <dbReference type="NCBI Taxonomy" id="32002"/>
    <lineage>
        <taxon>Bacteria</taxon>
        <taxon>Pseudomonadati</taxon>
        <taxon>Pseudomonadota</taxon>
        <taxon>Betaproteobacteria</taxon>
        <taxon>Burkholderiales</taxon>
        <taxon>Alcaligenaceae</taxon>
        <taxon>Achromobacter</taxon>
    </lineage>
</organism>
<reference evidence="7 9" key="2">
    <citation type="submission" date="2024-05" db="EMBL/GenBank/DDBJ databases">
        <title>Achromobacter denitrificans. BP1, complete genome.</title>
        <authorList>
            <person name="Zhang B."/>
        </authorList>
    </citation>
    <scope>NUCLEOTIDE SEQUENCE [LARGE SCALE GENOMIC DNA]</scope>
    <source>
        <strain evidence="7 9">BP1</strain>
    </source>
</reference>
<feature type="domain" description="CusB-like beta-barrel" evidence="4">
    <location>
        <begin position="213"/>
        <end position="284"/>
    </location>
</feature>
<evidence type="ECO:0000313" key="7">
    <source>
        <dbReference type="EMBL" id="XAN15800.1"/>
    </source>
</evidence>
<dbReference type="FunFam" id="2.40.30.170:FF:000010">
    <property type="entry name" value="Efflux RND transporter periplasmic adaptor subunit"/>
    <property type="match status" value="1"/>
</dbReference>
<dbReference type="Pfam" id="PF25876">
    <property type="entry name" value="HH_MFP_RND"/>
    <property type="match status" value="1"/>
</dbReference>
<keyword evidence="9" id="KW-1185">Reference proteome</keyword>
<dbReference type="Gene3D" id="1.10.287.470">
    <property type="entry name" value="Helix hairpin bin"/>
    <property type="match status" value="1"/>
</dbReference>
<dbReference type="PANTHER" id="PTHR30469">
    <property type="entry name" value="MULTIDRUG RESISTANCE PROTEIN MDTA"/>
    <property type="match status" value="1"/>
</dbReference>
<dbReference type="EMBL" id="CP054569">
    <property type="protein sequence ID" value="QKQ49705.1"/>
    <property type="molecule type" value="Genomic_DNA"/>
</dbReference>
<protein>
    <submittedName>
        <fullName evidence="6">Efflux RND transporter periplasmic adaptor subunit</fullName>
    </submittedName>
</protein>
<dbReference type="NCBIfam" id="TIGR01730">
    <property type="entry name" value="RND_mfp"/>
    <property type="match status" value="1"/>
</dbReference>
<feature type="domain" description="Multidrug resistance protein MdtA-like alpha-helical hairpin" evidence="2">
    <location>
        <begin position="117"/>
        <end position="174"/>
    </location>
</feature>
<dbReference type="InterPro" id="IPR058624">
    <property type="entry name" value="MdtA-like_HH"/>
</dbReference>
<accession>A0A6N0JRF3</accession>
<dbReference type="Proteomes" id="UP001446337">
    <property type="component" value="Chromosome"/>
</dbReference>
<evidence type="ECO:0000259" key="4">
    <source>
        <dbReference type="Pfam" id="PF25954"/>
    </source>
</evidence>
<dbReference type="Proteomes" id="UP000509782">
    <property type="component" value="Chromosome"/>
</dbReference>
<feature type="domain" description="YknX-like C-terminal permuted SH3-like" evidence="5">
    <location>
        <begin position="292"/>
        <end position="359"/>
    </location>
</feature>
<dbReference type="PANTHER" id="PTHR30469:SF11">
    <property type="entry name" value="BLL4320 PROTEIN"/>
    <property type="match status" value="1"/>
</dbReference>
<evidence type="ECO:0000313" key="8">
    <source>
        <dbReference type="Proteomes" id="UP000509782"/>
    </source>
</evidence>
<gene>
    <name evidence="7" type="ORF">AAIK43_31165</name>
    <name evidence="6" type="ORF">FOC81_24600</name>
</gene>
<evidence type="ECO:0000259" key="3">
    <source>
        <dbReference type="Pfam" id="PF25917"/>
    </source>
</evidence>
<name>A0A6N0JRF3_ACHDE</name>
<dbReference type="Pfam" id="PF25954">
    <property type="entry name" value="Beta-barrel_RND_2"/>
    <property type="match status" value="1"/>
</dbReference>
<evidence type="ECO:0000259" key="2">
    <source>
        <dbReference type="Pfam" id="PF25876"/>
    </source>
</evidence>
<dbReference type="EMBL" id="CP154792">
    <property type="protein sequence ID" value="XAN15800.1"/>
    <property type="molecule type" value="Genomic_DNA"/>
</dbReference>
<dbReference type="Gene3D" id="2.40.420.20">
    <property type="match status" value="1"/>
</dbReference>
<evidence type="ECO:0000259" key="5">
    <source>
        <dbReference type="Pfam" id="PF25989"/>
    </source>
</evidence>
<reference evidence="6 8" key="1">
    <citation type="submission" date="2020-05" db="EMBL/GenBank/DDBJ databases">
        <title>FDA dAtabase for Regulatory Grade micrObial Sequences (FDA-ARGOS): Supporting development and validation of Infectious Disease Dx tests.</title>
        <authorList>
            <person name="Sproer C."/>
            <person name="Gronow S."/>
            <person name="Severitt S."/>
            <person name="Schroder I."/>
            <person name="Tallon L."/>
            <person name="Sadzewicz L."/>
            <person name="Zhao X."/>
            <person name="Vavikolanu K."/>
            <person name="Mehta A."/>
            <person name="Aluvathingal J."/>
            <person name="Nadendla S."/>
            <person name="Myers T."/>
            <person name="Yan Y."/>
            <person name="Sichtig H."/>
        </authorList>
    </citation>
    <scope>NUCLEOTIDE SEQUENCE [LARGE SCALE GENOMIC DNA]</scope>
    <source>
        <strain evidence="6 8">FDAARGOS_787</strain>
    </source>
</reference>
<feature type="domain" description="Multidrug resistance protein MdtA-like barrel-sandwich hybrid" evidence="3">
    <location>
        <begin position="80"/>
        <end position="202"/>
    </location>
</feature>
<dbReference type="GO" id="GO:1990281">
    <property type="term" value="C:efflux pump complex"/>
    <property type="evidence" value="ECO:0007669"/>
    <property type="project" value="TreeGrafter"/>
</dbReference>